<keyword evidence="23" id="KW-1185">Reference proteome</keyword>
<protein>
    <recommendedName>
        <fullName evidence="3">chitinase</fullName>
        <ecNumber evidence="3">3.2.1.14</ecNumber>
    </recommendedName>
</protein>
<dbReference type="GO" id="GO:0009277">
    <property type="term" value="C:fungal-type cell wall"/>
    <property type="evidence" value="ECO:0007669"/>
    <property type="project" value="TreeGrafter"/>
</dbReference>
<evidence type="ECO:0000256" key="13">
    <source>
        <dbReference type="ARBA" id="ARBA00023288"/>
    </source>
</evidence>
<dbReference type="EC" id="3.2.1.14" evidence="3"/>
<dbReference type="CDD" id="cd02183">
    <property type="entry name" value="GH16_fungal_CRH1_transglycosylase"/>
    <property type="match status" value="1"/>
</dbReference>
<dbReference type="Pfam" id="PF00722">
    <property type="entry name" value="Glyco_hydro_16"/>
    <property type="match status" value="1"/>
</dbReference>
<evidence type="ECO:0000256" key="7">
    <source>
        <dbReference type="ARBA" id="ARBA00022679"/>
    </source>
</evidence>
<dbReference type="GO" id="GO:0016757">
    <property type="term" value="F:glycosyltransferase activity"/>
    <property type="evidence" value="ECO:0007669"/>
    <property type="project" value="UniProtKB-KW"/>
</dbReference>
<dbReference type="Gene3D" id="2.60.120.200">
    <property type="match status" value="1"/>
</dbReference>
<dbReference type="GO" id="GO:0031505">
    <property type="term" value="P:fungal-type cell wall organization"/>
    <property type="evidence" value="ECO:0007669"/>
    <property type="project" value="TreeGrafter"/>
</dbReference>
<dbReference type="PANTHER" id="PTHR10963:SF68">
    <property type="entry name" value="GLYCOSIDASE CRH1-RELATED"/>
    <property type="match status" value="1"/>
</dbReference>
<evidence type="ECO:0000256" key="9">
    <source>
        <dbReference type="ARBA" id="ARBA00022801"/>
    </source>
</evidence>
<evidence type="ECO:0000256" key="8">
    <source>
        <dbReference type="ARBA" id="ARBA00022729"/>
    </source>
</evidence>
<evidence type="ECO:0000259" key="21">
    <source>
        <dbReference type="PROSITE" id="PS51762"/>
    </source>
</evidence>
<dbReference type="GO" id="GO:0005975">
    <property type="term" value="P:carbohydrate metabolic process"/>
    <property type="evidence" value="ECO:0007669"/>
    <property type="project" value="InterPro"/>
</dbReference>
<keyword evidence="4" id="KW-1003">Cell membrane</keyword>
<dbReference type="GO" id="GO:0005886">
    <property type="term" value="C:plasma membrane"/>
    <property type="evidence" value="ECO:0007669"/>
    <property type="project" value="UniProtKB-SubCell"/>
</dbReference>
<feature type="chain" id="PRO_5042251962" description="chitinase" evidence="20">
    <location>
        <begin position="21"/>
        <end position="335"/>
    </location>
</feature>
<comment type="similarity">
    <text evidence="16">Belongs to the glycosyl hydrolase 16 family. CRH1 subfamily.</text>
</comment>
<dbReference type="InterPro" id="IPR013320">
    <property type="entry name" value="ConA-like_dom_sf"/>
</dbReference>
<feature type="active site" description="Proton donor" evidence="17">
    <location>
        <position position="124"/>
    </location>
</feature>
<evidence type="ECO:0000256" key="12">
    <source>
        <dbReference type="ARBA" id="ARBA00023180"/>
    </source>
</evidence>
<dbReference type="AlphaFoldDB" id="A0AAD6CZQ7"/>
<dbReference type="SUPFAM" id="SSF49899">
    <property type="entry name" value="Concanavalin A-like lectins/glucanases"/>
    <property type="match status" value="1"/>
</dbReference>
<evidence type="ECO:0000256" key="2">
    <source>
        <dbReference type="ARBA" id="ARBA00004609"/>
    </source>
</evidence>
<evidence type="ECO:0000256" key="6">
    <source>
        <dbReference type="ARBA" id="ARBA00022676"/>
    </source>
</evidence>
<proteinExistence type="inferred from homology"/>
<dbReference type="GO" id="GO:0098552">
    <property type="term" value="C:side of membrane"/>
    <property type="evidence" value="ECO:0007669"/>
    <property type="project" value="UniProtKB-KW"/>
</dbReference>
<dbReference type="EMBL" id="JAQIZZ010000003">
    <property type="protein sequence ID" value="KAJ5546257.1"/>
    <property type="molecule type" value="Genomic_DNA"/>
</dbReference>
<dbReference type="GO" id="GO:0008843">
    <property type="term" value="F:endochitinase activity"/>
    <property type="evidence" value="ECO:0007669"/>
    <property type="project" value="UniProtKB-EC"/>
</dbReference>
<keyword evidence="13" id="KW-0449">Lipoprotein</keyword>
<feature type="active site" description="Nucleophile" evidence="17">
    <location>
        <position position="120"/>
    </location>
</feature>
<dbReference type="InterPro" id="IPR017168">
    <property type="entry name" value="CHR-like"/>
</dbReference>
<comment type="catalytic activity">
    <reaction evidence="1">
        <text>Random endo-hydrolysis of N-acetyl-beta-D-glucosaminide (1-&gt;4)-beta-linkages in chitin and chitodextrins.</text>
        <dbReference type="EC" id="3.2.1.14"/>
    </reaction>
</comment>
<evidence type="ECO:0000256" key="14">
    <source>
        <dbReference type="ARBA" id="ARBA00023295"/>
    </source>
</evidence>
<keyword evidence="11 18" id="KW-1015">Disulfide bond</keyword>
<organism evidence="22 23">
    <name type="scientific">Penicillium frequentans</name>
    <dbReference type="NCBI Taxonomy" id="3151616"/>
    <lineage>
        <taxon>Eukaryota</taxon>
        <taxon>Fungi</taxon>
        <taxon>Dikarya</taxon>
        <taxon>Ascomycota</taxon>
        <taxon>Pezizomycotina</taxon>
        <taxon>Eurotiomycetes</taxon>
        <taxon>Eurotiomycetidae</taxon>
        <taxon>Eurotiales</taxon>
        <taxon>Aspergillaceae</taxon>
        <taxon>Penicillium</taxon>
    </lineage>
</organism>
<evidence type="ECO:0000256" key="11">
    <source>
        <dbReference type="ARBA" id="ARBA00023157"/>
    </source>
</evidence>
<dbReference type="PROSITE" id="PS51762">
    <property type="entry name" value="GH16_2"/>
    <property type="match status" value="1"/>
</dbReference>
<evidence type="ECO:0000256" key="17">
    <source>
        <dbReference type="PIRSR" id="PIRSR037299-1"/>
    </source>
</evidence>
<evidence type="ECO:0000256" key="3">
    <source>
        <dbReference type="ARBA" id="ARBA00012729"/>
    </source>
</evidence>
<keyword evidence="7" id="KW-0808">Transferase</keyword>
<keyword evidence="12" id="KW-0325">Glycoprotein</keyword>
<evidence type="ECO:0000256" key="1">
    <source>
        <dbReference type="ARBA" id="ARBA00000822"/>
    </source>
</evidence>
<evidence type="ECO:0000256" key="10">
    <source>
        <dbReference type="ARBA" id="ARBA00023136"/>
    </source>
</evidence>
<dbReference type="PIRSF" id="PIRSF037299">
    <property type="entry name" value="Glycosidase_CRH1_prd"/>
    <property type="match status" value="1"/>
</dbReference>
<dbReference type="InterPro" id="IPR050546">
    <property type="entry name" value="Glycosyl_Hydrlase_16"/>
</dbReference>
<evidence type="ECO:0000313" key="23">
    <source>
        <dbReference type="Proteomes" id="UP001220324"/>
    </source>
</evidence>
<dbReference type="InterPro" id="IPR000757">
    <property type="entry name" value="Beta-glucanase-like"/>
</dbReference>
<comment type="subcellular location">
    <subcellularLocation>
        <location evidence="2">Cell membrane</location>
        <topology evidence="2">Lipid-anchor</topology>
        <topology evidence="2">GPI-anchor</topology>
    </subcellularLocation>
</comment>
<keyword evidence="14" id="KW-0326">Glycosidase</keyword>
<keyword evidence="6" id="KW-0328">Glycosyltransferase</keyword>
<evidence type="ECO:0000256" key="16">
    <source>
        <dbReference type="ARBA" id="ARBA00038074"/>
    </source>
</evidence>
<reference evidence="22 23" key="1">
    <citation type="journal article" date="2023" name="IMA Fungus">
        <title>Comparative genomic study of the Penicillium genus elucidates a diverse pangenome and 15 lateral gene transfer events.</title>
        <authorList>
            <person name="Petersen C."/>
            <person name="Sorensen T."/>
            <person name="Nielsen M.R."/>
            <person name="Sondergaard T.E."/>
            <person name="Sorensen J.L."/>
            <person name="Fitzpatrick D.A."/>
            <person name="Frisvad J.C."/>
            <person name="Nielsen K.L."/>
        </authorList>
    </citation>
    <scope>NUCLEOTIDE SEQUENCE [LARGE SCALE GENOMIC DNA]</scope>
    <source>
        <strain evidence="22 23">IBT 35679</strain>
    </source>
</reference>
<evidence type="ECO:0000256" key="5">
    <source>
        <dbReference type="ARBA" id="ARBA00022622"/>
    </source>
</evidence>
<evidence type="ECO:0000256" key="20">
    <source>
        <dbReference type="SAM" id="SignalP"/>
    </source>
</evidence>
<sequence>MKSYLKWAAVTLAAAQLATAQTYTSCNPTKKTCPSDKGLDKWEYSVDFTESGSLDAWNITAKPVTQTSLGAKFEIAEEGEAPTIASEWYIFFGHVDVKLRAANGTGIISTYILESGDLDEIDWEQVSTYDQEIQTDYFGKGNTTGWDRATTVNVTNPETEFHTYSIDWTEERIEWLIDGELVRTLKYEDANGGKDFPQTPSLLKIGIWAGGDSSNSEGTIEWAGGETDFDDVPFVMYVESVKVINYNPAQYYKYSDKTGDYSSIKMLNSSSSSSLSNTSSSSSSSSSSGSSSSSSSSSSSASASASSYATSGGSVIYSSALVVSMVAFAVGIFQF</sequence>
<dbReference type="Proteomes" id="UP001220324">
    <property type="component" value="Unassembled WGS sequence"/>
</dbReference>
<feature type="signal peptide" evidence="20">
    <location>
        <begin position="1"/>
        <end position="20"/>
    </location>
</feature>
<comment type="caution">
    <text evidence="22">The sequence shown here is derived from an EMBL/GenBank/DDBJ whole genome shotgun (WGS) entry which is preliminary data.</text>
</comment>
<name>A0AAD6CZQ7_9EURO</name>
<keyword evidence="10" id="KW-0472">Membrane</keyword>
<dbReference type="PANTHER" id="PTHR10963">
    <property type="entry name" value="GLYCOSYL HYDROLASE-RELATED"/>
    <property type="match status" value="1"/>
</dbReference>
<feature type="disulfide bond" evidence="18">
    <location>
        <begin position="26"/>
        <end position="33"/>
    </location>
</feature>
<evidence type="ECO:0000313" key="22">
    <source>
        <dbReference type="EMBL" id="KAJ5546257.1"/>
    </source>
</evidence>
<keyword evidence="15" id="KW-0961">Cell wall biogenesis/degradation</keyword>
<gene>
    <name evidence="22" type="ORF">N7494_003842</name>
</gene>
<keyword evidence="9" id="KW-0378">Hydrolase</keyword>
<feature type="domain" description="GH16" evidence="21">
    <location>
        <begin position="22"/>
        <end position="249"/>
    </location>
</feature>
<keyword evidence="8 20" id="KW-0732">Signal</keyword>
<feature type="region of interest" description="Disordered" evidence="19">
    <location>
        <begin position="271"/>
        <end position="304"/>
    </location>
</feature>
<evidence type="ECO:0000256" key="19">
    <source>
        <dbReference type="SAM" id="MobiDB-lite"/>
    </source>
</evidence>
<accession>A0AAD6CZQ7</accession>
<evidence type="ECO:0000256" key="15">
    <source>
        <dbReference type="ARBA" id="ARBA00023316"/>
    </source>
</evidence>
<keyword evidence="5" id="KW-0336">GPI-anchor</keyword>
<evidence type="ECO:0000256" key="4">
    <source>
        <dbReference type="ARBA" id="ARBA00022475"/>
    </source>
</evidence>
<evidence type="ECO:0000256" key="18">
    <source>
        <dbReference type="PIRSR" id="PIRSR037299-2"/>
    </source>
</evidence>